<dbReference type="EMBL" id="JAROCY010000030">
    <property type="protein sequence ID" value="MDF8335550.1"/>
    <property type="molecule type" value="Genomic_DNA"/>
</dbReference>
<accession>A0ABT6CQT7</accession>
<gene>
    <name evidence="1" type="ORF">POM99_20275</name>
</gene>
<comment type="caution">
    <text evidence="1">The sequence shown here is derived from an EMBL/GenBank/DDBJ whole genome shotgun (WGS) entry which is preliminary data.</text>
</comment>
<organism evidence="1 2">
    <name type="scientific">Novosphingobium cyanobacteriorum</name>
    <dbReference type="NCBI Taxonomy" id="3024215"/>
    <lineage>
        <taxon>Bacteria</taxon>
        <taxon>Pseudomonadati</taxon>
        <taxon>Pseudomonadota</taxon>
        <taxon>Alphaproteobacteria</taxon>
        <taxon>Sphingomonadales</taxon>
        <taxon>Sphingomonadaceae</taxon>
        <taxon>Novosphingobium</taxon>
    </lineage>
</organism>
<dbReference type="RefSeq" id="WP_277280513.1">
    <property type="nucleotide sequence ID" value="NZ_JAROCY010000030.1"/>
</dbReference>
<sequence length="99" mass="11458">MLDRLVRRLRGRDPLRTVGYRKLSQKILIEAAETLISYETRIADLEAMVKSAYEEGWDHGFSVAEAWAKHREPQAWNWRASNARRRLERATPAAAPPLD</sequence>
<evidence type="ECO:0000313" key="2">
    <source>
        <dbReference type="Proteomes" id="UP001222770"/>
    </source>
</evidence>
<proteinExistence type="predicted"/>
<protein>
    <submittedName>
        <fullName evidence="1">Uncharacterized protein</fullName>
    </submittedName>
</protein>
<name>A0ABT6CQT7_9SPHN</name>
<dbReference type="Proteomes" id="UP001222770">
    <property type="component" value="Unassembled WGS sequence"/>
</dbReference>
<evidence type="ECO:0000313" key="1">
    <source>
        <dbReference type="EMBL" id="MDF8335550.1"/>
    </source>
</evidence>
<keyword evidence="2" id="KW-1185">Reference proteome</keyword>
<reference evidence="1 2" key="1">
    <citation type="submission" date="2023-03" db="EMBL/GenBank/DDBJ databases">
        <title>Novosphingobium cyanobacteriorum sp. nov., isolated from a eutrophic reservoir during the Microcystis bloom period.</title>
        <authorList>
            <person name="Kang M."/>
            <person name="Le V."/>
            <person name="Ko S.-R."/>
            <person name="Lee S.-A."/>
            <person name="Ahn C.-Y."/>
        </authorList>
    </citation>
    <scope>NUCLEOTIDE SEQUENCE [LARGE SCALE GENOMIC DNA]</scope>
    <source>
        <strain evidence="1 2">HBC54</strain>
    </source>
</reference>